<dbReference type="Pfam" id="PF04019">
    <property type="entry name" value="DUF359"/>
    <property type="match status" value="1"/>
</dbReference>
<keyword evidence="1" id="KW-0547">Nucleotide-binding</keyword>
<dbReference type="GO" id="GO:0005525">
    <property type="term" value="F:GTP binding"/>
    <property type="evidence" value="ECO:0007669"/>
    <property type="project" value="UniProtKB-KW"/>
</dbReference>
<dbReference type="InterPro" id="IPR007164">
    <property type="entry name" value="GTP-dep_dephospho-CoA_kin"/>
</dbReference>
<comment type="caution">
    <text evidence="3">The sequence shown here is derived from an EMBL/GenBank/DDBJ whole genome shotgun (WGS) entry which is preliminary data.</text>
</comment>
<evidence type="ECO:0000313" key="4">
    <source>
        <dbReference type="Proteomes" id="UP000176609"/>
    </source>
</evidence>
<dbReference type="GO" id="GO:0016301">
    <property type="term" value="F:kinase activity"/>
    <property type="evidence" value="ECO:0007669"/>
    <property type="project" value="InterPro"/>
</dbReference>
<gene>
    <name evidence="3" type="ORF">A2960_04245</name>
</gene>
<reference evidence="3 4" key="1">
    <citation type="journal article" date="2016" name="Nat. Commun.">
        <title>Thousands of microbial genomes shed light on interconnected biogeochemical processes in an aquifer system.</title>
        <authorList>
            <person name="Anantharaman K."/>
            <person name="Brown C.T."/>
            <person name="Hug L.A."/>
            <person name="Sharon I."/>
            <person name="Castelle C.J."/>
            <person name="Probst A.J."/>
            <person name="Thomas B.C."/>
            <person name="Singh A."/>
            <person name="Wilkins M.J."/>
            <person name="Karaoz U."/>
            <person name="Brodie E.L."/>
            <person name="Williams K.H."/>
            <person name="Hubbard S.S."/>
            <person name="Banfield J.F."/>
        </authorList>
    </citation>
    <scope>NUCLEOTIDE SEQUENCE [LARGE SCALE GENOMIC DNA]</scope>
</reference>
<evidence type="ECO:0000256" key="2">
    <source>
        <dbReference type="ARBA" id="ARBA00023134"/>
    </source>
</evidence>
<dbReference type="PIRSF" id="PIRSF006533">
    <property type="entry name" value="UCP006533"/>
    <property type="match status" value="1"/>
</dbReference>
<keyword evidence="2" id="KW-0342">GTP-binding</keyword>
<name>A0A1F6ASJ8_9BACT</name>
<dbReference type="PANTHER" id="PTHR40732">
    <property type="entry name" value="UPF0218 PROTEIN TK1697"/>
    <property type="match status" value="1"/>
</dbReference>
<dbReference type="GO" id="GO:0015937">
    <property type="term" value="P:coenzyme A biosynthetic process"/>
    <property type="evidence" value="ECO:0007669"/>
    <property type="project" value="InterPro"/>
</dbReference>
<evidence type="ECO:0008006" key="5">
    <source>
        <dbReference type="Google" id="ProtNLM"/>
    </source>
</evidence>
<evidence type="ECO:0000256" key="1">
    <source>
        <dbReference type="ARBA" id="ARBA00022741"/>
    </source>
</evidence>
<protein>
    <recommendedName>
        <fullName evidence="5">DUF359 domain-containing protein</fullName>
    </recommendedName>
</protein>
<proteinExistence type="inferred from homology"/>
<organism evidence="3 4">
    <name type="scientific">Candidatus Gottesmanbacteria bacterium RIFCSPLOWO2_01_FULL_39_12b</name>
    <dbReference type="NCBI Taxonomy" id="1798388"/>
    <lineage>
        <taxon>Bacteria</taxon>
        <taxon>Candidatus Gottesmaniibacteriota</taxon>
    </lineage>
</organism>
<dbReference type="HAMAP" id="MF_00590">
    <property type="entry name" value="Dephospho_CoA_kinase_GTP_dep"/>
    <property type="match status" value="1"/>
</dbReference>
<accession>A0A1F6ASJ8</accession>
<dbReference type="AlphaFoldDB" id="A0A1F6ASJ8"/>
<dbReference type="PANTHER" id="PTHR40732:SF1">
    <property type="entry name" value="GTP-DEPENDENT DEPHOSPHO-COA KINASE"/>
    <property type="match status" value="1"/>
</dbReference>
<evidence type="ECO:0000313" key="3">
    <source>
        <dbReference type="EMBL" id="OGG27492.1"/>
    </source>
</evidence>
<sequence>MFRYKFKVEGKIREELKKPLGRLLQGNPKEPSFLEPEIKKCIGQKSPVMLITVGDEVTKLCNEFRIVPQLCIIDFKVARKKVYSSLEDLYILNFRGREKIVYNPAGYITTRLVKAVEKAIRRYLITGKQEIIRVIGEEDLAGVPAVLLASLGSLVLYGQPGEGIVAVEVTEEKKREILEILNE</sequence>
<dbReference type="Proteomes" id="UP000176609">
    <property type="component" value="Unassembled WGS sequence"/>
</dbReference>
<dbReference type="EMBL" id="MFJR01000001">
    <property type="protein sequence ID" value="OGG27492.1"/>
    <property type="molecule type" value="Genomic_DNA"/>
</dbReference>